<gene>
    <name evidence="1" type="ORF">E5990_10850</name>
</gene>
<dbReference type="Proteomes" id="UP000305401">
    <property type="component" value="Unassembled WGS sequence"/>
</dbReference>
<reference evidence="1" key="1">
    <citation type="submission" date="2019-04" db="EMBL/GenBank/DDBJ databases">
        <title>Microbes associate with the intestines of laboratory mice.</title>
        <authorList>
            <person name="Navarre W."/>
            <person name="Wong E."/>
            <person name="Huang K.C."/>
            <person name="Tropini C."/>
            <person name="Ng K."/>
            <person name="Yu B."/>
        </authorList>
    </citation>
    <scope>NUCLEOTIDE SEQUENCE</scope>
    <source>
        <strain evidence="1">NM86_A22</strain>
    </source>
</reference>
<dbReference type="EMBL" id="SSTG01000221">
    <property type="protein sequence ID" value="THG41769.1"/>
    <property type="molecule type" value="Genomic_DNA"/>
</dbReference>
<name>A0AC61S3H9_9BACT</name>
<sequence length="315" mass="34871">MHLIGHQTKPLHMGNFSSRIISVLAMLAMAGNIVAVTLNEAKQLYLDGDYESALPVFKKALASKPRDGSLNQWVGVCLMRTGHADEAEQYLKKAQSRGIAEAPRYLAELAFNNYSFNEAGEYFENYDKALLKAKKTMSDEAAGLQRKITLAKQMFDGVEKITIIDSVSVDRESFFKAYRLSPESGSLNTTEVLPSGAKYADETVVYMPESKELMMWAALDSANNYELVQSAKMIGGKWERPHSLGSSLNFGGGDSNYPFLMSDGVTLYFANNGDGSIGGYDIFLTRRDDDNGYLNPQNIGMPFNSPYDDYMLAID</sequence>
<keyword evidence="2" id="KW-1185">Reference proteome</keyword>
<evidence type="ECO:0000313" key="2">
    <source>
        <dbReference type="Proteomes" id="UP000305401"/>
    </source>
</evidence>
<accession>A0AC61S3H9</accession>
<feature type="non-terminal residue" evidence="1">
    <location>
        <position position="315"/>
    </location>
</feature>
<proteinExistence type="predicted"/>
<organism evidence="1 2">
    <name type="scientific">Muribaculum caecicola</name>
    <dbReference type="NCBI Taxonomy" id="3038144"/>
    <lineage>
        <taxon>Bacteria</taxon>
        <taxon>Pseudomonadati</taxon>
        <taxon>Bacteroidota</taxon>
        <taxon>Bacteroidia</taxon>
        <taxon>Bacteroidales</taxon>
        <taxon>Muribaculaceae</taxon>
        <taxon>Muribaculum</taxon>
    </lineage>
</organism>
<evidence type="ECO:0000313" key="1">
    <source>
        <dbReference type="EMBL" id="THG41769.1"/>
    </source>
</evidence>
<protein>
    <submittedName>
        <fullName evidence="1">Tetratricopeptide repeat protein</fullName>
    </submittedName>
</protein>
<comment type="caution">
    <text evidence="1">The sequence shown here is derived from an EMBL/GenBank/DDBJ whole genome shotgun (WGS) entry which is preliminary data.</text>
</comment>